<keyword evidence="2" id="KW-1185">Reference proteome</keyword>
<reference evidence="3" key="1">
    <citation type="submission" date="2022-11" db="UniProtKB">
        <authorList>
            <consortium name="WormBaseParasite"/>
        </authorList>
    </citation>
    <scope>IDENTIFICATION</scope>
</reference>
<evidence type="ECO:0000313" key="3">
    <source>
        <dbReference type="WBParaSite" id="jg8184"/>
    </source>
</evidence>
<accession>A0A915EQ33</accession>
<dbReference type="WBParaSite" id="jg8184">
    <property type="protein sequence ID" value="jg8184"/>
    <property type="gene ID" value="jg8184"/>
</dbReference>
<protein>
    <submittedName>
        <fullName evidence="3">Uncharacterized protein</fullName>
    </submittedName>
</protein>
<feature type="chain" id="PRO_5037732862" evidence="1">
    <location>
        <begin position="25"/>
        <end position="195"/>
    </location>
</feature>
<feature type="signal peptide" evidence="1">
    <location>
        <begin position="1"/>
        <end position="24"/>
    </location>
</feature>
<dbReference type="AlphaFoldDB" id="A0A915EQ33"/>
<proteinExistence type="predicted"/>
<evidence type="ECO:0000313" key="2">
    <source>
        <dbReference type="Proteomes" id="UP000887574"/>
    </source>
</evidence>
<keyword evidence="1" id="KW-0732">Signal</keyword>
<organism evidence="2 3">
    <name type="scientific">Ditylenchus dipsaci</name>
    <dbReference type="NCBI Taxonomy" id="166011"/>
    <lineage>
        <taxon>Eukaryota</taxon>
        <taxon>Metazoa</taxon>
        <taxon>Ecdysozoa</taxon>
        <taxon>Nematoda</taxon>
        <taxon>Chromadorea</taxon>
        <taxon>Rhabditida</taxon>
        <taxon>Tylenchina</taxon>
        <taxon>Tylenchomorpha</taxon>
        <taxon>Sphaerularioidea</taxon>
        <taxon>Anguinidae</taxon>
        <taxon>Anguininae</taxon>
        <taxon>Ditylenchus</taxon>
    </lineage>
</organism>
<evidence type="ECO:0000256" key="1">
    <source>
        <dbReference type="SAM" id="SignalP"/>
    </source>
</evidence>
<dbReference type="Proteomes" id="UP000887574">
    <property type="component" value="Unplaced"/>
</dbReference>
<sequence>MKIIHYLSIFNIALTFCVWSFIDAEHSEEPVPKLKSLRDEYLLEKNNQEDDIVSKALEGDQTDGEDSVKEAECSNHVIQSTDIIEVCNKTVTWVLKHRRIFFISTTQEFDVEVPVCEKANESTVQFLQQIGQMLHCSVEDPDPTFFPAYYSFNQETLTDVYVSVQKRCNESKCLDLLSSDEKDELVSDMLEDYLM</sequence>
<name>A0A915EQ33_9BILA</name>